<gene>
    <name evidence="2" type="ORF">RRG08_035235</name>
</gene>
<name>A0AAE0ZN11_9GAST</name>
<feature type="region of interest" description="Disordered" evidence="1">
    <location>
        <begin position="60"/>
        <end position="129"/>
    </location>
</feature>
<organism evidence="2 3">
    <name type="scientific">Elysia crispata</name>
    <name type="common">lettuce slug</name>
    <dbReference type="NCBI Taxonomy" id="231223"/>
    <lineage>
        <taxon>Eukaryota</taxon>
        <taxon>Metazoa</taxon>
        <taxon>Spiralia</taxon>
        <taxon>Lophotrochozoa</taxon>
        <taxon>Mollusca</taxon>
        <taxon>Gastropoda</taxon>
        <taxon>Heterobranchia</taxon>
        <taxon>Euthyneura</taxon>
        <taxon>Panpulmonata</taxon>
        <taxon>Sacoglossa</taxon>
        <taxon>Placobranchoidea</taxon>
        <taxon>Plakobranchidae</taxon>
        <taxon>Elysia</taxon>
    </lineage>
</organism>
<dbReference type="EMBL" id="JAWDGP010003655">
    <property type="protein sequence ID" value="KAK3772195.1"/>
    <property type="molecule type" value="Genomic_DNA"/>
</dbReference>
<proteinExistence type="predicted"/>
<reference evidence="2" key="1">
    <citation type="journal article" date="2023" name="G3 (Bethesda)">
        <title>A reference genome for the long-term kleptoplast-retaining sea slug Elysia crispata morphotype clarki.</title>
        <authorList>
            <person name="Eastman K.E."/>
            <person name="Pendleton A.L."/>
            <person name="Shaikh M.A."/>
            <person name="Suttiyut T."/>
            <person name="Ogas R."/>
            <person name="Tomko P."/>
            <person name="Gavelis G."/>
            <person name="Widhalm J.R."/>
            <person name="Wisecaver J.H."/>
        </authorList>
    </citation>
    <scope>NUCLEOTIDE SEQUENCE</scope>
    <source>
        <strain evidence="2">ECLA1</strain>
    </source>
</reference>
<evidence type="ECO:0000313" key="2">
    <source>
        <dbReference type="EMBL" id="KAK3772195.1"/>
    </source>
</evidence>
<dbReference type="AlphaFoldDB" id="A0AAE0ZN11"/>
<accession>A0AAE0ZN11</accession>
<feature type="region of interest" description="Disordered" evidence="1">
    <location>
        <begin position="1"/>
        <end position="29"/>
    </location>
</feature>
<sequence length="129" mass="13662">MSSYHLLIAPPPLRESGLDPTEAGKDTLNEKPTCCFASRNFSHLGRTPLAINLAASRVGHANPEATGGTSNEKPVNTSPGQRVDGRPKPASIMTVQQKGGRISQGLKGDPFRGDISATLSPTERRTPFA</sequence>
<protein>
    <submittedName>
        <fullName evidence="2">Uncharacterized protein</fullName>
    </submittedName>
</protein>
<evidence type="ECO:0000256" key="1">
    <source>
        <dbReference type="SAM" id="MobiDB-lite"/>
    </source>
</evidence>
<dbReference type="Proteomes" id="UP001283361">
    <property type="component" value="Unassembled WGS sequence"/>
</dbReference>
<evidence type="ECO:0000313" key="3">
    <source>
        <dbReference type="Proteomes" id="UP001283361"/>
    </source>
</evidence>
<feature type="compositionally biased region" description="Polar residues" evidence="1">
    <location>
        <begin position="67"/>
        <end position="80"/>
    </location>
</feature>
<comment type="caution">
    <text evidence="2">The sequence shown here is derived from an EMBL/GenBank/DDBJ whole genome shotgun (WGS) entry which is preliminary data.</text>
</comment>
<keyword evidence="3" id="KW-1185">Reference proteome</keyword>